<sequence length="172" mass="19380">MCAWLRNDLRLHDNPVLHRASLAAGELHLPVLPVYVLDPRDFQKTRHGSLKTGPIRARFLLEFIRVLKNNLRAIGSDLLVRIGLPEEVIPSLLPAGSRVITQEEVTSEEKGVDSRMQQQLASAGVAWEYCWGSTLFHRDDLPYSADLKDMPDVFTHFKNAVAPELRCPCNTV</sequence>
<proteinExistence type="predicted"/>
<dbReference type="PANTHER" id="PTHR11455:SF22">
    <property type="entry name" value="CRYPTOCHROME DASH"/>
    <property type="match status" value="1"/>
</dbReference>
<dbReference type="OrthoDB" id="444763at2759"/>
<dbReference type="Pfam" id="PF00875">
    <property type="entry name" value="DNA_photolyase"/>
    <property type="match status" value="1"/>
</dbReference>
<organism evidence="2 3">
    <name type="scientific">Polarella glacialis</name>
    <name type="common">Dinoflagellate</name>
    <dbReference type="NCBI Taxonomy" id="89957"/>
    <lineage>
        <taxon>Eukaryota</taxon>
        <taxon>Sar</taxon>
        <taxon>Alveolata</taxon>
        <taxon>Dinophyceae</taxon>
        <taxon>Suessiales</taxon>
        <taxon>Suessiaceae</taxon>
        <taxon>Polarella</taxon>
    </lineage>
</organism>
<dbReference type="InterPro" id="IPR006050">
    <property type="entry name" value="DNA_photolyase_N"/>
</dbReference>
<dbReference type="SUPFAM" id="SSF52425">
    <property type="entry name" value="Cryptochrome/photolyase, N-terminal domain"/>
    <property type="match status" value="1"/>
</dbReference>
<feature type="non-terminal residue" evidence="2">
    <location>
        <position position="172"/>
    </location>
</feature>
<dbReference type="EMBL" id="CAJNNV010011269">
    <property type="protein sequence ID" value="CAE8599571.1"/>
    <property type="molecule type" value="Genomic_DNA"/>
</dbReference>
<protein>
    <recommendedName>
        <fullName evidence="1">Photolyase/cryptochrome alpha/beta domain-containing protein</fullName>
    </recommendedName>
</protein>
<dbReference type="GO" id="GO:0003904">
    <property type="term" value="F:deoxyribodipyrimidine photo-lyase activity"/>
    <property type="evidence" value="ECO:0007669"/>
    <property type="project" value="TreeGrafter"/>
</dbReference>
<dbReference type="InterPro" id="IPR002081">
    <property type="entry name" value="Cryptochrome/DNA_photolyase_1"/>
</dbReference>
<comment type="caution">
    <text evidence="2">The sequence shown here is derived from an EMBL/GenBank/DDBJ whole genome shotgun (WGS) entry which is preliminary data.</text>
</comment>
<dbReference type="PANTHER" id="PTHR11455">
    <property type="entry name" value="CRYPTOCHROME"/>
    <property type="match status" value="1"/>
</dbReference>
<evidence type="ECO:0000313" key="2">
    <source>
        <dbReference type="EMBL" id="CAE8599571.1"/>
    </source>
</evidence>
<dbReference type="Proteomes" id="UP000654075">
    <property type="component" value="Unassembled WGS sequence"/>
</dbReference>
<keyword evidence="3" id="KW-1185">Reference proteome</keyword>
<gene>
    <name evidence="2" type="ORF">PGLA1383_LOCUS17919</name>
</gene>
<evidence type="ECO:0000259" key="1">
    <source>
        <dbReference type="PROSITE" id="PS51645"/>
    </source>
</evidence>
<accession>A0A813EMC4</accession>
<reference evidence="2" key="1">
    <citation type="submission" date="2021-02" db="EMBL/GenBank/DDBJ databases">
        <authorList>
            <person name="Dougan E. K."/>
            <person name="Rhodes N."/>
            <person name="Thang M."/>
            <person name="Chan C."/>
        </authorList>
    </citation>
    <scope>NUCLEOTIDE SEQUENCE</scope>
</reference>
<dbReference type="GO" id="GO:0003677">
    <property type="term" value="F:DNA binding"/>
    <property type="evidence" value="ECO:0007669"/>
    <property type="project" value="TreeGrafter"/>
</dbReference>
<dbReference type="InterPro" id="IPR036155">
    <property type="entry name" value="Crypto/Photolyase_N_sf"/>
</dbReference>
<name>A0A813EMC4_POLGL</name>
<dbReference type="GO" id="GO:0000719">
    <property type="term" value="P:photoreactive repair"/>
    <property type="evidence" value="ECO:0007669"/>
    <property type="project" value="TreeGrafter"/>
</dbReference>
<dbReference type="Gene3D" id="3.40.50.620">
    <property type="entry name" value="HUPs"/>
    <property type="match status" value="1"/>
</dbReference>
<dbReference type="GO" id="GO:0071949">
    <property type="term" value="F:FAD binding"/>
    <property type="evidence" value="ECO:0007669"/>
    <property type="project" value="TreeGrafter"/>
</dbReference>
<feature type="domain" description="Photolyase/cryptochrome alpha/beta" evidence="1">
    <location>
        <begin position="1"/>
        <end position="135"/>
    </location>
</feature>
<dbReference type="AlphaFoldDB" id="A0A813EMC4"/>
<dbReference type="PROSITE" id="PS51645">
    <property type="entry name" value="PHR_CRY_ALPHA_BETA"/>
    <property type="match status" value="1"/>
</dbReference>
<evidence type="ECO:0000313" key="3">
    <source>
        <dbReference type="Proteomes" id="UP000654075"/>
    </source>
</evidence>
<dbReference type="InterPro" id="IPR014729">
    <property type="entry name" value="Rossmann-like_a/b/a_fold"/>
</dbReference>